<keyword evidence="3 10" id="KW-0716">Sensory transduction</keyword>
<evidence type="ECO:0000256" key="3">
    <source>
        <dbReference type="ARBA" id="ARBA00022606"/>
    </source>
</evidence>
<comment type="subcellular location">
    <subcellularLocation>
        <location evidence="1 10">Cell membrane</location>
        <topology evidence="1 10">Multi-pass membrane protein</topology>
    </subcellularLocation>
</comment>
<keyword evidence="5 10" id="KW-0552">Olfaction</keyword>
<feature type="transmembrane region" description="Helical" evidence="10">
    <location>
        <begin position="303"/>
        <end position="324"/>
    </location>
</feature>
<dbReference type="FunCoup" id="A0A7E5VP79">
    <property type="interactions" value="38"/>
</dbReference>
<evidence type="ECO:0000256" key="2">
    <source>
        <dbReference type="ARBA" id="ARBA00022475"/>
    </source>
</evidence>
<keyword evidence="2" id="KW-1003">Cell membrane</keyword>
<keyword evidence="11" id="KW-1185">Reference proteome</keyword>
<dbReference type="GO" id="GO:0005886">
    <property type="term" value="C:plasma membrane"/>
    <property type="evidence" value="ECO:0007669"/>
    <property type="project" value="UniProtKB-SubCell"/>
</dbReference>
<keyword evidence="9 10" id="KW-0807">Transducer</keyword>
<dbReference type="GO" id="GO:0004984">
    <property type="term" value="F:olfactory receptor activity"/>
    <property type="evidence" value="ECO:0007669"/>
    <property type="project" value="InterPro"/>
</dbReference>
<feature type="transmembrane region" description="Helical" evidence="10">
    <location>
        <begin position="93"/>
        <end position="111"/>
    </location>
</feature>
<dbReference type="InParanoid" id="A0A7E5VP79"/>
<dbReference type="Proteomes" id="UP000322000">
    <property type="component" value="Chromosome 6"/>
</dbReference>
<evidence type="ECO:0000313" key="12">
    <source>
        <dbReference type="RefSeq" id="XP_026729976.1"/>
    </source>
</evidence>
<keyword evidence="8 10" id="KW-0675">Receptor</keyword>
<evidence type="ECO:0000256" key="6">
    <source>
        <dbReference type="ARBA" id="ARBA00022989"/>
    </source>
</evidence>
<keyword evidence="4 10" id="KW-0812">Transmembrane</keyword>
<feature type="transmembrane region" description="Helical" evidence="10">
    <location>
        <begin position="148"/>
        <end position="169"/>
    </location>
</feature>
<comment type="caution">
    <text evidence="10">Lacks conserved residue(s) required for the propagation of feature annotation.</text>
</comment>
<evidence type="ECO:0000256" key="5">
    <source>
        <dbReference type="ARBA" id="ARBA00022725"/>
    </source>
</evidence>
<evidence type="ECO:0000256" key="7">
    <source>
        <dbReference type="ARBA" id="ARBA00023136"/>
    </source>
</evidence>
<protein>
    <recommendedName>
        <fullName evidence="10">Odorant receptor</fullName>
    </recommendedName>
</protein>
<evidence type="ECO:0000256" key="10">
    <source>
        <dbReference type="RuleBase" id="RU351113"/>
    </source>
</evidence>
<dbReference type="GO" id="GO:0007165">
    <property type="term" value="P:signal transduction"/>
    <property type="evidence" value="ECO:0007669"/>
    <property type="project" value="UniProtKB-KW"/>
</dbReference>
<feature type="transmembrane region" description="Helical" evidence="10">
    <location>
        <begin position="189"/>
        <end position="210"/>
    </location>
</feature>
<comment type="similarity">
    <text evidence="10">Belongs to the insect chemoreceptor superfamily. Heteromeric odorant receptor channel (TC 1.A.69) family.</text>
</comment>
<evidence type="ECO:0000256" key="8">
    <source>
        <dbReference type="ARBA" id="ARBA00023170"/>
    </source>
</evidence>
<dbReference type="CTD" id="100127043"/>
<organism evidence="11 12">
    <name type="scientific">Trichoplusia ni</name>
    <name type="common">Cabbage looper</name>
    <dbReference type="NCBI Taxonomy" id="7111"/>
    <lineage>
        <taxon>Eukaryota</taxon>
        <taxon>Metazoa</taxon>
        <taxon>Ecdysozoa</taxon>
        <taxon>Arthropoda</taxon>
        <taxon>Hexapoda</taxon>
        <taxon>Insecta</taxon>
        <taxon>Pterygota</taxon>
        <taxon>Neoptera</taxon>
        <taxon>Endopterygota</taxon>
        <taxon>Lepidoptera</taxon>
        <taxon>Glossata</taxon>
        <taxon>Ditrysia</taxon>
        <taxon>Noctuoidea</taxon>
        <taxon>Noctuidae</taxon>
        <taxon>Plusiinae</taxon>
        <taxon>Trichoplusia</taxon>
    </lineage>
</organism>
<dbReference type="GO" id="GO:0005549">
    <property type="term" value="F:odorant binding"/>
    <property type="evidence" value="ECO:0007669"/>
    <property type="project" value="InterPro"/>
</dbReference>
<sequence>MYPPPNGIIRSLQKTTLVICKMAASILERFYMIDDGFFTFNLKYLFFVGLWPEKYLTKYQKFLYKIYEIFLHFLTVVFLVITGIGTYQHKDDITIVLCNIDKSLVIYNFFFKTIIFCIKRDQLRDLIDEIERSGDGVTEEKKKLMAKYVVFLTLISAAVICAFSLVALFEGKMSIETWMPFDPTVNMMSLITSLQILAIIIFPALCRAFAMQGLVCSMLMYLCDQLIHLQSDLRGLKYSKESDTSTRMKFRKIIKKHIRLMGYSKSMEMIFNQYFLIQNLAVTVELCLNAVMVTVVGVEQMSLLITFVVYLAIALINAYIYCYLGNELIIQSQGIALAAYESTWTSWPADLQKNLLIMINASQRPLKLSAGGMALLSIQTFSQALYNGYSIFAVLNDVVN</sequence>
<reference evidence="12" key="1">
    <citation type="submission" date="2025-08" db="UniProtKB">
        <authorList>
            <consortium name="RefSeq"/>
        </authorList>
    </citation>
    <scope>IDENTIFICATION</scope>
</reference>
<feature type="transmembrane region" description="Helical" evidence="10">
    <location>
        <begin position="66"/>
        <end position="87"/>
    </location>
</feature>
<proteinExistence type="inferred from homology"/>
<dbReference type="InterPro" id="IPR004117">
    <property type="entry name" value="7tm6_olfct_rcpt"/>
</dbReference>
<dbReference type="PANTHER" id="PTHR21137">
    <property type="entry name" value="ODORANT RECEPTOR"/>
    <property type="match status" value="1"/>
</dbReference>
<dbReference type="GeneID" id="113495451"/>
<dbReference type="OrthoDB" id="7634903at2759"/>
<evidence type="ECO:0000256" key="4">
    <source>
        <dbReference type="ARBA" id="ARBA00022692"/>
    </source>
</evidence>
<feature type="transmembrane region" description="Helical" evidence="10">
    <location>
        <begin position="274"/>
        <end position="297"/>
    </location>
</feature>
<evidence type="ECO:0000256" key="9">
    <source>
        <dbReference type="ARBA" id="ARBA00023224"/>
    </source>
</evidence>
<keyword evidence="6 10" id="KW-1133">Transmembrane helix</keyword>
<gene>
    <name evidence="12" type="primary">LOC113495451</name>
</gene>
<dbReference type="KEGG" id="tnl:113495451"/>
<dbReference type="Pfam" id="PF02949">
    <property type="entry name" value="7tm_6"/>
    <property type="match status" value="1"/>
</dbReference>
<evidence type="ECO:0000313" key="11">
    <source>
        <dbReference type="Proteomes" id="UP000322000"/>
    </source>
</evidence>
<evidence type="ECO:0000256" key="1">
    <source>
        <dbReference type="ARBA" id="ARBA00004651"/>
    </source>
</evidence>
<name>A0A7E5VP79_TRINI</name>
<dbReference type="AlphaFoldDB" id="A0A7E5VP79"/>
<dbReference type="PANTHER" id="PTHR21137:SF35">
    <property type="entry name" value="ODORANT RECEPTOR 19A-RELATED"/>
    <property type="match status" value="1"/>
</dbReference>
<accession>A0A7E5VP79</accession>
<keyword evidence="7 10" id="KW-0472">Membrane</keyword>
<dbReference type="RefSeq" id="XP_026729976.1">
    <property type="nucleotide sequence ID" value="XM_026874175.1"/>
</dbReference>